<dbReference type="AlphaFoldDB" id="B5I7Q8"/>
<feature type="region of interest" description="Disordered" evidence="1">
    <location>
        <begin position="1"/>
        <end position="22"/>
    </location>
</feature>
<accession>B5I7Q8</accession>
<dbReference type="HOGENOM" id="CLU_208644_0_0_11"/>
<name>B5I7Q8_STRX2</name>
<sequence>MTAAKKTTARRKATAPKPEPAVCPDCDGKGEITETVQVGGRKKRLTDDQQAALCVTCWGSGEAPTD</sequence>
<protein>
    <recommendedName>
        <fullName evidence="4">Molecular chaperone DnaJ</fullName>
    </recommendedName>
</protein>
<evidence type="ECO:0000256" key="1">
    <source>
        <dbReference type="SAM" id="MobiDB-lite"/>
    </source>
</evidence>
<evidence type="ECO:0000313" key="2">
    <source>
        <dbReference type="EMBL" id="EDY61113.1"/>
    </source>
</evidence>
<dbReference type="RefSeq" id="WP_007382119.1">
    <property type="nucleotide sequence ID" value="NZ_CM000951.1"/>
</dbReference>
<reference evidence="2" key="1">
    <citation type="submission" date="2009-10" db="EMBL/GenBank/DDBJ databases">
        <title>The genome sequence of Streptomyces sviceus strain ATCC 29083.</title>
        <authorList>
            <consortium name="The Broad Institute Genome Sequencing Platform"/>
            <consortium name="Broad Institute Microbial Sequencing Center"/>
            <person name="Fischbach M."/>
            <person name="Godfrey P."/>
            <person name="Ward D."/>
            <person name="Young S."/>
            <person name="Zeng Q."/>
            <person name="Koehrsen M."/>
            <person name="Alvarado L."/>
            <person name="Berlin A.M."/>
            <person name="Bochicchio J."/>
            <person name="Borenstein D."/>
            <person name="Chapman S.B."/>
            <person name="Chen Z."/>
            <person name="Engels R."/>
            <person name="Freedman E."/>
            <person name="Gellesch M."/>
            <person name="Goldberg J."/>
            <person name="Griggs A."/>
            <person name="Gujja S."/>
            <person name="Heilman E.R."/>
            <person name="Heiman D.I."/>
            <person name="Hepburn T.A."/>
            <person name="Howarth C."/>
            <person name="Jen D."/>
            <person name="Larson L."/>
            <person name="Lewis B."/>
            <person name="Mehta T."/>
            <person name="Park D."/>
            <person name="Pearson M."/>
            <person name="Richards J."/>
            <person name="Roberts A."/>
            <person name="Saif S."/>
            <person name="Shea T.D."/>
            <person name="Shenoy N."/>
            <person name="Sisk P."/>
            <person name="Stolte C."/>
            <person name="Sykes S.N."/>
            <person name="Thomson T."/>
            <person name="Walk T."/>
            <person name="White J."/>
            <person name="Yandava C."/>
            <person name="Straight P."/>
            <person name="Clardy J."/>
            <person name="Hung D."/>
            <person name="Kolter R."/>
            <person name="Mekalanos J."/>
            <person name="Walker S."/>
            <person name="Walsh C.T."/>
            <person name="Wieland-Brown L.C."/>
            <person name="Haas B."/>
            <person name="Nusbaum C."/>
            <person name="Birren B."/>
        </authorList>
    </citation>
    <scope>NUCLEOTIDE SEQUENCE [LARGE SCALE GENOMIC DNA]</scope>
    <source>
        <strain evidence="2">ATCC 29083</strain>
    </source>
</reference>
<organism evidence="2 3">
    <name type="scientific">Streptomyces sviceus (strain ATCC 29083 / DSM 924 / JCM 4929 / NBRC 13980 / NCIMB 11184 / NRRL 5439 / UC 5370)</name>
    <dbReference type="NCBI Taxonomy" id="463191"/>
    <lineage>
        <taxon>Bacteria</taxon>
        <taxon>Bacillati</taxon>
        <taxon>Actinomycetota</taxon>
        <taxon>Actinomycetes</taxon>
        <taxon>Kitasatosporales</taxon>
        <taxon>Streptomycetaceae</taxon>
        <taxon>Streptomyces</taxon>
    </lineage>
</organism>
<evidence type="ECO:0000313" key="3">
    <source>
        <dbReference type="Proteomes" id="UP000002785"/>
    </source>
</evidence>
<evidence type="ECO:0008006" key="4">
    <source>
        <dbReference type="Google" id="ProtNLM"/>
    </source>
</evidence>
<proteinExistence type="predicted"/>
<dbReference type="Proteomes" id="UP000002785">
    <property type="component" value="Chromosome"/>
</dbReference>
<keyword evidence="3" id="KW-1185">Reference proteome</keyword>
<dbReference type="eggNOG" id="ENOG5031TZ2">
    <property type="taxonomic scope" value="Bacteria"/>
</dbReference>
<gene>
    <name evidence="2" type="ORF">SSEG_10242</name>
</gene>
<dbReference type="OrthoDB" id="4272633at2"/>
<dbReference type="EMBL" id="CM000951">
    <property type="protein sequence ID" value="EDY61113.1"/>
    <property type="molecule type" value="Genomic_DNA"/>
</dbReference>